<proteinExistence type="predicted"/>
<feature type="region of interest" description="Disordered" evidence="1">
    <location>
        <begin position="366"/>
        <end position="412"/>
    </location>
</feature>
<dbReference type="EMBL" id="CAJHUC010000514">
    <property type="protein sequence ID" value="CAD7696619.1"/>
    <property type="molecule type" value="Genomic_DNA"/>
</dbReference>
<dbReference type="Proteomes" id="UP000708148">
    <property type="component" value="Unassembled WGS sequence"/>
</dbReference>
<feature type="compositionally biased region" description="Basic and acidic residues" evidence="1">
    <location>
        <begin position="251"/>
        <end position="275"/>
    </location>
</feature>
<accession>A0A8S1INI9</accession>
<feature type="signal peptide" evidence="2">
    <location>
        <begin position="1"/>
        <end position="32"/>
    </location>
</feature>
<keyword evidence="2" id="KW-0732">Signal</keyword>
<feature type="region of interest" description="Disordered" evidence="1">
    <location>
        <begin position="485"/>
        <end position="507"/>
    </location>
</feature>
<evidence type="ECO:0000313" key="3">
    <source>
        <dbReference type="EMBL" id="CAD7696619.1"/>
    </source>
</evidence>
<name>A0A8S1INI9_9CHLO</name>
<comment type="caution">
    <text evidence="3">The sequence shown here is derived from an EMBL/GenBank/DDBJ whole genome shotgun (WGS) entry which is preliminary data.</text>
</comment>
<keyword evidence="4" id="KW-1185">Reference proteome</keyword>
<feature type="region of interest" description="Disordered" evidence="1">
    <location>
        <begin position="46"/>
        <end position="84"/>
    </location>
</feature>
<evidence type="ECO:0000256" key="2">
    <source>
        <dbReference type="SAM" id="SignalP"/>
    </source>
</evidence>
<gene>
    <name evidence="3" type="ORF">OSTQU699_LOCUS1980</name>
</gene>
<evidence type="ECO:0000256" key="1">
    <source>
        <dbReference type="SAM" id="MobiDB-lite"/>
    </source>
</evidence>
<feature type="compositionally biased region" description="Basic and acidic residues" evidence="1">
    <location>
        <begin position="61"/>
        <end position="71"/>
    </location>
</feature>
<organism evidence="3 4">
    <name type="scientific">Ostreobium quekettii</name>
    <dbReference type="NCBI Taxonomy" id="121088"/>
    <lineage>
        <taxon>Eukaryota</taxon>
        <taxon>Viridiplantae</taxon>
        <taxon>Chlorophyta</taxon>
        <taxon>core chlorophytes</taxon>
        <taxon>Ulvophyceae</taxon>
        <taxon>TCBD clade</taxon>
        <taxon>Bryopsidales</taxon>
        <taxon>Ostreobineae</taxon>
        <taxon>Ostreobiaceae</taxon>
        <taxon>Ostreobium</taxon>
    </lineage>
</organism>
<evidence type="ECO:0000313" key="4">
    <source>
        <dbReference type="Proteomes" id="UP000708148"/>
    </source>
</evidence>
<feature type="region of interest" description="Disordered" evidence="1">
    <location>
        <begin position="249"/>
        <end position="275"/>
    </location>
</feature>
<dbReference type="AlphaFoldDB" id="A0A8S1INI9"/>
<feature type="chain" id="PRO_5035721817" evidence="2">
    <location>
        <begin position="33"/>
        <end position="507"/>
    </location>
</feature>
<reference evidence="3" key="1">
    <citation type="submission" date="2020-12" db="EMBL/GenBank/DDBJ databases">
        <authorList>
            <person name="Iha C."/>
        </authorList>
    </citation>
    <scope>NUCLEOTIDE SEQUENCE</scope>
</reference>
<protein>
    <submittedName>
        <fullName evidence="3">Uncharacterized protein</fullName>
    </submittedName>
</protein>
<sequence>MRCALGVGGTHTTLGKVLALALLAVLVCSATGQGYGRATSKTYHGVRGKAHRETATTGYDGKTHEATHGDASKGNGRSKRGYSQAPPLPKILYLEVDKCVCSKTESKECCAYVEHICGWYDHIRLDCYTAKDLCMEVNDDTKWGRVKAHQAAVAKVKALFEGELDTCVCWNSFLQRIGRSISVDTILGGSPSFGSKGCAGMCLTDALCGSPQLRRRPLQFMWKHLLAPTEDPALQANPEPRVRRATKVTLAHRDTAASRGPRDHADRTAFPDSLERGARQERLDVMARLAIPAFPAPWEGAVPWAQQGLPAAQGNRERAETPDNWVIQAGTASTDSLELMVRLASRVLLATAAPLVPRVSSAFLDSPAPRASRAKPARTAGTGWTALPAGTAGTAQRAKMGRTGSPADLEGQASRARLARQDSRGPLEATITTVPNTGASMGDMTTTTRCLEITPTMPPRMGSRGLMTSITRCLEIKPDKIQHKGSIAGTKPATNLGLDGGDVAPLG</sequence>